<feature type="compositionally biased region" description="Polar residues" evidence="1">
    <location>
        <begin position="127"/>
        <end position="137"/>
    </location>
</feature>
<evidence type="ECO:0000313" key="3">
    <source>
        <dbReference type="Proteomes" id="UP000272942"/>
    </source>
</evidence>
<dbReference type="EMBL" id="UZAN01041538">
    <property type="protein sequence ID" value="VDP73352.1"/>
    <property type="molecule type" value="Genomic_DNA"/>
</dbReference>
<keyword evidence="3" id="KW-1185">Reference proteome</keyword>
<dbReference type="Proteomes" id="UP000272942">
    <property type="component" value="Unassembled WGS sequence"/>
</dbReference>
<evidence type="ECO:0000313" key="4">
    <source>
        <dbReference type="WBParaSite" id="ECPE_0000469101-mRNA-1"/>
    </source>
</evidence>
<feature type="compositionally biased region" description="Polar residues" evidence="1">
    <location>
        <begin position="62"/>
        <end position="78"/>
    </location>
</feature>
<sequence>MPVLTLERHVPKRRPRPRWPHQRLAAGLAQQRMTDRFQQGLMGATGRRSSQRPSTGMLVCSAPSSPTVSVSDLDQRNPSPGCLSAGDLAIGENDTGVDSAFDESMHQGLVALPVSHSKTSRKAPSDTADQASTSQAAPQDEGDTNEHEEQFNLRYYKKPLFNWF</sequence>
<dbReference type="WBParaSite" id="ECPE_0000469101-mRNA-1">
    <property type="protein sequence ID" value="ECPE_0000469101-mRNA-1"/>
    <property type="gene ID" value="ECPE_0000469101"/>
</dbReference>
<reference evidence="2 3" key="2">
    <citation type="submission" date="2018-11" db="EMBL/GenBank/DDBJ databases">
        <authorList>
            <consortium name="Pathogen Informatics"/>
        </authorList>
    </citation>
    <scope>NUCLEOTIDE SEQUENCE [LARGE SCALE GENOMIC DNA]</scope>
    <source>
        <strain evidence="2 3">Egypt</strain>
    </source>
</reference>
<protein>
    <submittedName>
        <fullName evidence="2 4">Uncharacterized protein</fullName>
    </submittedName>
</protein>
<reference evidence="4" key="1">
    <citation type="submission" date="2016-06" db="UniProtKB">
        <authorList>
            <consortium name="WormBaseParasite"/>
        </authorList>
    </citation>
    <scope>IDENTIFICATION</scope>
</reference>
<evidence type="ECO:0000256" key="1">
    <source>
        <dbReference type="SAM" id="MobiDB-lite"/>
    </source>
</evidence>
<accession>A0A183ACJ4</accession>
<evidence type="ECO:0000313" key="2">
    <source>
        <dbReference type="EMBL" id="VDP73352.1"/>
    </source>
</evidence>
<name>A0A183ACJ4_9TREM</name>
<gene>
    <name evidence="2" type="ORF">ECPE_LOCUS4679</name>
</gene>
<organism evidence="4">
    <name type="scientific">Echinostoma caproni</name>
    <dbReference type="NCBI Taxonomy" id="27848"/>
    <lineage>
        <taxon>Eukaryota</taxon>
        <taxon>Metazoa</taxon>
        <taxon>Spiralia</taxon>
        <taxon>Lophotrochozoa</taxon>
        <taxon>Platyhelminthes</taxon>
        <taxon>Trematoda</taxon>
        <taxon>Digenea</taxon>
        <taxon>Plagiorchiida</taxon>
        <taxon>Echinostomata</taxon>
        <taxon>Echinostomatoidea</taxon>
        <taxon>Echinostomatidae</taxon>
        <taxon>Echinostoma</taxon>
    </lineage>
</organism>
<dbReference type="AlphaFoldDB" id="A0A183ACJ4"/>
<feature type="region of interest" description="Disordered" evidence="1">
    <location>
        <begin position="42"/>
        <end position="151"/>
    </location>
</feature>
<proteinExistence type="predicted"/>